<protein>
    <submittedName>
        <fullName evidence="3">AIG2 family protein</fullName>
    </submittedName>
</protein>
<dbReference type="SUPFAM" id="SSF53335">
    <property type="entry name" value="S-adenosyl-L-methionine-dependent methyltransferases"/>
    <property type="match status" value="1"/>
</dbReference>
<evidence type="ECO:0000313" key="4">
    <source>
        <dbReference type="Proteomes" id="UP000002572"/>
    </source>
</evidence>
<evidence type="ECO:0000259" key="1">
    <source>
        <dbReference type="Pfam" id="PF06094"/>
    </source>
</evidence>
<dbReference type="Gene3D" id="3.40.50.150">
    <property type="entry name" value="Vaccinia Virus protein VP39"/>
    <property type="match status" value="1"/>
</dbReference>
<sequence length="395" mass="45712">MAHTSNSPESPAVLLSQALLHELLDGLLPAGEVYSALTLNPSHGREIDQYFPNAKTAIPHPEQLEFFSNSAYPQHPLNFPSSSFDILFAVDCFQHYCRPSEAFWEMVRLLKFGGFYVVSMAQGNEGMLPQKFWTPFRECVQVRELDHGTVRFFVFRWDQPKVKAFEPGTFLWPTVMPKAQQVVLGQRADAIKTPYYFFYGTLMERYANYRRYLRNQAITRQIAFCPGNLYALPMGFPGLVRDDDLPPGQVAGELMTFANPYSVLRALDRLEEYFPDRPGSSMYTRQLLPVRVLVKENGKERFARRLAWVYVFPDRSRHFICQGQDVHIACGSWKAYRQPLQGEWQRDDIHLARDFYLVDPDGGRAGDERIEVQQLPCWRRCQSRRLCPWNSQTTA</sequence>
<feature type="domain" description="Gamma-glutamylcyclotransferase AIG2-like" evidence="1">
    <location>
        <begin position="196"/>
        <end position="334"/>
    </location>
</feature>
<dbReference type="Gene3D" id="3.10.490.10">
    <property type="entry name" value="Gamma-glutamyl cyclotransferase-like"/>
    <property type="match status" value="1"/>
</dbReference>
<dbReference type="InterPro" id="IPR036568">
    <property type="entry name" value="GGCT-like_sf"/>
</dbReference>
<dbReference type="eggNOG" id="COG2105">
    <property type="taxonomic scope" value="Bacteria"/>
</dbReference>
<dbReference type="SUPFAM" id="SSF110857">
    <property type="entry name" value="Gamma-glutamyl cyclotransferase-like"/>
    <property type="match status" value="1"/>
</dbReference>
<proteinExistence type="predicted"/>
<dbReference type="AlphaFoldDB" id="E6W378"/>
<dbReference type="Pfam" id="PF08241">
    <property type="entry name" value="Methyltransf_11"/>
    <property type="match status" value="1"/>
</dbReference>
<reference evidence="3 4" key="1">
    <citation type="submission" date="2010-12" db="EMBL/GenBank/DDBJ databases">
        <title>Complete sequence of Desulfurispirillum indicum S5.</title>
        <authorList>
            <consortium name="US DOE Joint Genome Institute"/>
            <person name="Lucas S."/>
            <person name="Copeland A."/>
            <person name="Lapidus A."/>
            <person name="Cheng J.-F."/>
            <person name="Goodwin L."/>
            <person name="Pitluck S."/>
            <person name="Chertkov O."/>
            <person name="Held B."/>
            <person name="Detter J.C."/>
            <person name="Han C."/>
            <person name="Tapia R."/>
            <person name="Land M."/>
            <person name="Hauser L."/>
            <person name="Kyrpides N."/>
            <person name="Ivanova N."/>
            <person name="Mikhailova N."/>
            <person name="Haggblom M."/>
            <person name="Rauschenbach I."/>
            <person name="Bini E."/>
            <person name="Woyke T."/>
        </authorList>
    </citation>
    <scope>NUCLEOTIDE SEQUENCE [LARGE SCALE GENOMIC DNA]</scope>
    <source>
        <strain evidence="4">ATCC BAA-1389 / DSM 22839 / S5</strain>
    </source>
</reference>
<dbReference type="InterPro" id="IPR009288">
    <property type="entry name" value="AIG2-like_dom"/>
</dbReference>
<dbReference type="InterPro" id="IPR029063">
    <property type="entry name" value="SAM-dependent_MTases_sf"/>
</dbReference>
<dbReference type="InterPro" id="IPR013024">
    <property type="entry name" value="GGCT-like"/>
</dbReference>
<dbReference type="KEGG" id="din:Selin_2112"/>
<dbReference type="InParanoid" id="E6W378"/>
<dbReference type="EMBL" id="CP002432">
    <property type="protein sequence ID" value="ADU66832.1"/>
    <property type="molecule type" value="Genomic_DNA"/>
</dbReference>
<name>E6W378_DESIS</name>
<evidence type="ECO:0000313" key="3">
    <source>
        <dbReference type="EMBL" id="ADU66832.1"/>
    </source>
</evidence>
<organism evidence="3 4">
    <name type="scientific">Desulfurispirillum indicum (strain ATCC BAA-1389 / DSM 22839 / S5)</name>
    <dbReference type="NCBI Taxonomy" id="653733"/>
    <lineage>
        <taxon>Bacteria</taxon>
        <taxon>Pseudomonadati</taxon>
        <taxon>Chrysiogenota</taxon>
        <taxon>Chrysiogenia</taxon>
        <taxon>Chrysiogenales</taxon>
        <taxon>Chrysiogenaceae</taxon>
        <taxon>Desulfurispirillum</taxon>
    </lineage>
</organism>
<dbReference type="CDD" id="cd06661">
    <property type="entry name" value="GGCT_like"/>
    <property type="match status" value="1"/>
</dbReference>
<feature type="domain" description="Methyltransferase type 11" evidence="2">
    <location>
        <begin position="54"/>
        <end position="117"/>
    </location>
</feature>
<dbReference type="HOGENOM" id="CLU_697807_0_0_0"/>
<dbReference type="GO" id="GO:0008757">
    <property type="term" value="F:S-adenosylmethionine-dependent methyltransferase activity"/>
    <property type="evidence" value="ECO:0007669"/>
    <property type="project" value="InterPro"/>
</dbReference>
<dbReference type="Pfam" id="PF06094">
    <property type="entry name" value="GGACT"/>
    <property type="match status" value="1"/>
</dbReference>
<dbReference type="Proteomes" id="UP000002572">
    <property type="component" value="Chromosome"/>
</dbReference>
<keyword evidence="4" id="KW-1185">Reference proteome</keyword>
<dbReference type="RefSeq" id="WP_013506711.1">
    <property type="nucleotide sequence ID" value="NC_014836.1"/>
</dbReference>
<accession>E6W378</accession>
<evidence type="ECO:0000259" key="2">
    <source>
        <dbReference type="Pfam" id="PF08241"/>
    </source>
</evidence>
<gene>
    <name evidence="3" type="ordered locus">Selin_2112</name>
</gene>
<dbReference type="STRING" id="653733.Selin_2112"/>
<dbReference type="InterPro" id="IPR013216">
    <property type="entry name" value="Methyltransf_11"/>
</dbReference>